<gene>
    <name evidence="1" type="ORF">CPELLU_LOCUS7677</name>
</gene>
<comment type="caution">
    <text evidence="1">The sequence shown here is derived from an EMBL/GenBank/DDBJ whole genome shotgun (WGS) entry which is preliminary data.</text>
</comment>
<proteinExistence type="predicted"/>
<evidence type="ECO:0000313" key="1">
    <source>
        <dbReference type="EMBL" id="CAG8615807.1"/>
    </source>
</evidence>
<protein>
    <submittedName>
        <fullName evidence="1">8957_t:CDS:1</fullName>
    </submittedName>
</protein>
<name>A0A9N9CXR2_9GLOM</name>
<dbReference type="Proteomes" id="UP000789759">
    <property type="component" value="Unassembled WGS sequence"/>
</dbReference>
<accession>A0A9N9CXR2</accession>
<organism evidence="1 2">
    <name type="scientific">Cetraspora pellucida</name>
    <dbReference type="NCBI Taxonomy" id="1433469"/>
    <lineage>
        <taxon>Eukaryota</taxon>
        <taxon>Fungi</taxon>
        <taxon>Fungi incertae sedis</taxon>
        <taxon>Mucoromycota</taxon>
        <taxon>Glomeromycotina</taxon>
        <taxon>Glomeromycetes</taxon>
        <taxon>Diversisporales</taxon>
        <taxon>Gigasporaceae</taxon>
        <taxon>Cetraspora</taxon>
    </lineage>
</organism>
<reference evidence="1" key="1">
    <citation type="submission" date="2021-06" db="EMBL/GenBank/DDBJ databases">
        <authorList>
            <person name="Kallberg Y."/>
            <person name="Tangrot J."/>
            <person name="Rosling A."/>
        </authorList>
    </citation>
    <scope>NUCLEOTIDE SEQUENCE</scope>
    <source>
        <strain evidence="1">FL966</strain>
    </source>
</reference>
<dbReference type="OrthoDB" id="2440432at2759"/>
<keyword evidence="2" id="KW-1185">Reference proteome</keyword>
<dbReference type="AlphaFoldDB" id="A0A9N9CXR2"/>
<dbReference type="EMBL" id="CAJVQA010005228">
    <property type="protein sequence ID" value="CAG8615807.1"/>
    <property type="molecule type" value="Genomic_DNA"/>
</dbReference>
<evidence type="ECO:0000313" key="2">
    <source>
        <dbReference type="Proteomes" id="UP000789759"/>
    </source>
</evidence>
<sequence>MNEEKDLISSIPLIILCKTDQTSVFNSTYHVTTNNTTIDYAITDYAITNHTTTDHAITDHATTNHATINNIIDFRYLSHFCIANIFTPALQKTVSEKECWSKGHRIAKKALSLMIQLNCDSEFFNMMDEFILSKTHELQLLKENKNDDNVESQLVVSNPFVTKC</sequence>